<comment type="similarity">
    <text evidence="2 9">Belongs to the complex I subunit 3 family.</text>
</comment>
<keyword evidence="9" id="KW-0679">Respiratory chain</keyword>
<keyword evidence="9 10" id="KW-0496">Mitochondrion</keyword>
<dbReference type="PANTHER" id="PTHR11058:SF9">
    <property type="entry name" value="NADH-UBIQUINONE OXIDOREDUCTASE CHAIN 3"/>
    <property type="match status" value="1"/>
</dbReference>
<dbReference type="Proteomes" id="UP000186922">
    <property type="component" value="Mitochondrion MT"/>
</dbReference>
<evidence type="ECO:0000313" key="10">
    <source>
        <dbReference type="EMBL" id="BAV58166.1"/>
    </source>
</evidence>
<evidence type="ECO:0000256" key="9">
    <source>
        <dbReference type="RuleBase" id="RU003640"/>
    </source>
</evidence>
<keyword evidence="5 9" id="KW-0812">Transmembrane</keyword>
<keyword evidence="6 9" id="KW-1133">Transmembrane helix</keyword>
<keyword evidence="9" id="KW-0830">Ubiquinone</keyword>
<geneLocation type="mitochondrion" evidence="10"/>
<feature type="transmembrane region" description="Helical" evidence="9">
    <location>
        <begin position="6"/>
        <end position="22"/>
    </location>
</feature>
<feature type="transmembrane region" description="Helical" evidence="9">
    <location>
        <begin position="89"/>
        <end position="106"/>
    </location>
</feature>
<dbReference type="RefSeq" id="YP_009308007.1">
    <property type="nucleotide sequence ID" value="NC_031407.1"/>
</dbReference>
<evidence type="ECO:0000256" key="8">
    <source>
        <dbReference type="ARBA" id="ARBA00049551"/>
    </source>
</evidence>
<gene>
    <name evidence="10" type="primary">nad3</name>
    <name evidence="10" type="ORF">RvY_mtNad3</name>
</gene>
<comment type="catalytic activity">
    <reaction evidence="8 9">
        <text>a ubiquinone + NADH + 5 H(+)(in) = a ubiquinol + NAD(+) + 4 H(+)(out)</text>
        <dbReference type="Rhea" id="RHEA:29091"/>
        <dbReference type="Rhea" id="RHEA-COMP:9565"/>
        <dbReference type="Rhea" id="RHEA-COMP:9566"/>
        <dbReference type="ChEBI" id="CHEBI:15378"/>
        <dbReference type="ChEBI" id="CHEBI:16389"/>
        <dbReference type="ChEBI" id="CHEBI:17976"/>
        <dbReference type="ChEBI" id="CHEBI:57540"/>
        <dbReference type="ChEBI" id="CHEBI:57945"/>
        <dbReference type="EC" id="7.1.1.2"/>
    </reaction>
</comment>
<dbReference type="GO" id="GO:0008137">
    <property type="term" value="F:NADH dehydrogenase (ubiquinone) activity"/>
    <property type="evidence" value="ECO:0007669"/>
    <property type="project" value="UniProtKB-UniRule"/>
</dbReference>
<protein>
    <recommendedName>
        <fullName evidence="3 9">NADH-ubiquinone oxidoreductase chain 3</fullName>
        <ecNumber evidence="9">7.1.1.2</ecNumber>
    </recommendedName>
</protein>
<name>A0A1C9ZP23_RAMVA</name>
<reference evidence="10 11" key="1">
    <citation type="journal article" date="2016" name="Nat. Commun.">
        <title>Extremotolerant tardigrade genome and improved radiotolerance of human cultured cells by tardigrade-unique protein.</title>
        <authorList>
            <person name="Hashimoto T."/>
            <person name="Horikawa D.D."/>
            <person name="Saito Y."/>
            <person name="Kuwahara H."/>
            <person name="Kozuka-Hata H."/>
            <person name="Shin-I T."/>
            <person name="Minakuchi Y."/>
            <person name="Ohishi K."/>
            <person name="Motoyama A."/>
            <person name="Aizu T."/>
            <person name="Enomoto A."/>
            <person name="Kondo K."/>
            <person name="Tanaka S."/>
            <person name="Hara Y."/>
            <person name="Koshikawa S."/>
            <person name="Sagara H."/>
            <person name="Miura T."/>
            <person name="Yokobori S."/>
            <person name="Miyagawa K."/>
            <person name="Suzuki Y."/>
            <person name="Kubo T."/>
            <person name="Oyama M."/>
            <person name="Kohara Y."/>
            <person name="Fujiyama A."/>
            <person name="Arakawa K."/>
            <person name="Katayama T."/>
            <person name="Toyoda A."/>
            <person name="Kunieda T."/>
        </authorList>
    </citation>
    <scope>NUCLEOTIDE SEQUENCE [LARGE SCALE GENOMIC DNA]</scope>
    <source>
        <strain evidence="10 11">YOKOZUNA-1</strain>
    </source>
</reference>
<dbReference type="CTD" id="67122154"/>
<evidence type="ECO:0000256" key="4">
    <source>
        <dbReference type="ARBA" id="ARBA00022448"/>
    </source>
</evidence>
<dbReference type="InterPro" id="IPR038430">
    <property type="entry name" value="NDAH_ubi_oxred_su3_sf"/>
</dbReference>
<dbReference type="EC" id="7.1.1.2" evidence="9"/>
<evidence type="ECO:0000256" key="5">
    <source>
        <dbReference type="ARBA" id="ARBA00022692"/>
    </source>
</evidence>
<dbReference type="GeneID" id="29295284"/>
<sequence>MMIPTFSLIAIIIILMALSYVMKTQNRVKWQEKMSNFECGFDSNHTNRMAFSLRFFIITVIFLVFDIEIAVILPSPMVEESLSIKSSTMINWSFFTLLLGGLIFEWQQGALEWS</sequence>
<keyword evidence="7 9" id="KW-0472">Membrane</keyword>
<dbReference type="AlphaFoldDB" id="A0A1C9ZP23"/>
<evidence type="ECO:0000256" key="2">
    <source>
        <dbReference type="ARBA" id="ARBA00008472"/>
    </source>
</evidence>
<comment type="function">
    <text evidence="9">Core subunit of the mitochondrial membrane respiratory chain NADH dehydrogenase (Complex I) which catalyzes electron transfer from NADH through the respiratory chain, using ubiquinone as an electron acceptor. Essential for the catalytic activity of complex I.</text>
</comment>
<keyword evidence="9" id="KW-0249">Electron transport</keyword>
<comment type="subcellular location">
    <subcellularLocation>
        <location evidence="1">Membrane</location>
    </subcellularLocation>
    <subcellularLocation>
        <location evidence="9">Mitochondrion membrane</location>
        <topology evidence="9">Multi-pass membrane protein</topology>
    </subcellularLocation>
</comment>
<dbReference type="STRING" id="947166.A0A1C9ZP23"/>
<evidence type="ECO:0000313" key="11">
    <source>
        <dbReference type="Proteomes" id="UP000186922"/>
    </source>
</evidence>
<evidence type="ECO:0000256" key="3">
    <source>
        <dbReference type="ARBA" id="ARBA00021007"/>
    </source>
</evidence>
<keyword evidence="4 9" id="KW-0813">Transport</keyword>
<keyword evidence="9" id="KW-1278">Translocase</keyword>
<proteinExistence type="inferred from homology"/>
<organism evidence="10 11">
    <name type="scientific">Ramazzottius varieornatus</name>
    <name type="common">Water bear</name>
    <name type="synonym">Tardigrade</name>
    <dbReference type="NCBI Taxonomy" id="947166"/>
    <lineage>
        <taxon>Eukaryota</taxon>
        <taxon>Metazoa</taxon>
        <taxon>Ecdysozoa</taxon>
        <taxon>Tardigrada</taxon>
        <taxon>Eutardigrada</taxon>
        <taxon>Parachela</taxon>
        <taxon>Hypsibioidea</taxon>
        <taxon>Ramazzottiidae</taxon>
        <taxon>Ramazzottius</taxon>
    </lineage>
</organism>
<dbReference type="EMBL" id="AP017609">
    <property type="protein sequence ID" value="BAV58166.1"/>
    <property type="molecule type" value="Genomic_DNA"/>
</dbReference>
<dbReference type="Gene3D" id="1.20.58.1610">
    <property type="entry name" value="NADH:ubiquinone/plastoquinone oxidoreductase, chain 3"/>
    <property type="match status" value="1"/>
</dbReference>
<dbReference type="InterPro" id="IPR000440">
    <property type="entry name" value="NADH_UbQ/plastoQ_OxRdtase_su3"/>
</dbReference>
<dbReference type="PANTHER" id="PTHR11058">
    <property type="entry name" value="NADH-UBIQUINONE OXIDOREDUCTASE CHAIN 3"/>
    <property type="match status" value="1"/>
</dbReference>
<dbReference type="OrthoDB" id="154075at2759"/>
<dbReference type="Pfam" id="PF00507">
    <property type="entry name" value="Oxidored_q4"/>
    <property type="match status" value="1"/>
</dbReference>
<keyword evidence="11" id="KW-1185">Reference proteome</keyword>
<feature type="transmembrane region" description="Helical" evidence="9">
    <location>
        <begin position="55"/>
        <end position="77"/>
    </location>
</feature>
<accession>A0A1C9ZP23</accession>
<dbReference type="GO" id="GO:0031966">
    <property type="term" value="C:mitochondrial membrane"/>
    <property type="evidence" value="ECO:0007669"/>
    <property type="project" value="UniProtKB-SubCell"/>
</dbReference>
<evidence type="ECO:0000256" key="1">
    <source>
        <dbReference type="ARBA" id="ARBA00004370"/>
    </source>
</evidence>
<dbReference type="GO" id="GO:0030964">
    <property type="term" value="C:NADH dehydrogenase complex"/>
    <property type="evidence" value="ECO:0007669"/>
    <property type="project" value="TreeGrafter"/>
</dbReference>
<evidence type="ECO:0000256" key="6">
    <source>
        <dbReference type="ARBA" id="ARBA00022989"/>
    </source>
</evidence>
<keyword evidence="9" id="KW-0520">NAD</keyword>
<evidence type="ECO:0000256" key="7">
    <source>
        <dbReference type="ARBA" id="ARBA00023136"/>
    </source>
</evidence>